<reference evidence="1 2" key="1">
    <citation type="journal article" date="2020" name="ISME J.">
        <title>Comparative genomics reveals insights into cyanobacterial evolution and habitat adaptation.</title>
        <authorList>
            <person name="Chen M.Y."/>
            <person name="Teng W.K."/>
            <person name="Zhao L."/>
            <person name="Hu C.X."/>
            <person name="Zhou Y.K."/>
            <person name="Han B.P."/>
            <person name="Song L.R."/>
            <person name="Shu W.S."/>
        </authorList>
    </citation>
    <scope>NUCLEOTIDE SEQUENCE [LARGE SCALE GENOMIC DNA]</scope>
    <source>
        <strain evidence="1 2">FACHB-1040</strain>
    </source>
</reference>
<evidence type="ECO:0000313" key="2">
    <source>
        <dbReference type="Proteomes" id="UP000606721"/>
    </source>
</evidence>
<dbReference type="Pfam" id="PF03683">
    <property type="entry name" value="UPF0175"/>
    <property type="match status" value="1"/>
</dbReference>
<proteinExistence type="predicted"/>
<accession>A0ABR8BXJ0</accession>
<protein>
    <submittedName>
        <fullName evidence="1">UPF0175 family protein</fullName>
    </submittedName>
</protein>
<comment type="caution">
    <text evidence="1">The sequence shown here is derived from an EMBL/GenBank/DDBJ whole genome shotgun (WGS) entry which is preliminary data.</text>
</comment>
<dbReference type="Proteomes" id="UP000606721">
    <property type="component" value="Unassembled WGS sequence"/>
</dbReference>
<sequence>MSKFASSINLQLSPDSLSQGESVIRQELALQLYAQNIFTFGQARRLANLSVWEFQQLLGERKIERHYNEVDLLEDIKTIQEELT</sequence>
<evidence type="ECO:0000313" key="1">
    <source>
        <dbReference type="EMBL" id="MBD2279638.1"/>
    </source>
</evidence>
<name>A0ABR8BXJ0_APHFL</name>
<gene>
    <name evidence="1" type="ORF">H6F99_15455</name>
</gene>
<dbReference type="InterPro" id="IPR005368">
    <property type="entry name" value="UPF0175"/>
</dbReference>
<dbReference type="RefSeq" id="WP_168644497.1">
    <property type="nucleotide sequence ID" value="NZ_JACJQT010000040.1"/>
</dbReference>
<keyword evidence="2" id="KW-1185">Reference proteome</keyword>
<dbReference type="EMBL" id="JACJQT010000040">
    <property type="protein sequence ID" value="MBD2279638.1"/>
    <property type="molecule type" value="Genomic_DNA"/>
</dbReference>
<organism evidence="1 2">
    <name type="scientific">Aphanizomenon flos-aquae FACHB-1040</name>
    <dbReference type="NCBI Taxonomy" id="2692887"/>
    <lineage>
        <taxon>Bacteria</taxon>
        <taxon>Bacillati</taxon>
        <taxon>Cyanobacteriota</taxon>
        <taxon>Cyanophyceae</taxon>
        <taxon>Nostocales</taxon>
        <taxon>Aphanizomenonaceae</taxon>
        <taxon>Aphanizomenon</taxon>
    </lineage>
</organism>